<feature type="transmembrane region" description="Helical" evidence="1">
    <location>
        <begin position="189"/>
        <end position="210"/>
    </location>
</feature>
<evidence type="ECO:0000313" key="4">
    <source>
        <dbReference type="Proteomes" id="UP000008827"/>
    </source>
</evidence>
<keyword evidence="1" id="KW-0472">Membrane</keyword>
<reference evidence="3" key="2">
    <citation type="submission" date="2018-02" db="UniProtKB">
        <authorList>
            <consortium name="EnsemblPlants"/>
        </authorList>
    </citation>
    <scope>IDENTIFICATION</scope>
    <source>
        <strain evidence="3">Williams 82</strain>
    </source>
</reference>
<proteinExistence type="predicted"/>
<protein>
    <submittedName>
        <fullName evidence="2 3">Uncharacterized protein</fullName>
    </submittedName>
</protein>
<dbReference type="PaxDb" id="3847-GLYMA03G25651.1"/>
<dbReference type="Gramene" id="KRH66452">
    <property type="protein sequence ID" value="KRH66452"/>
    <property type="gene ID" value="GLYMA_03G107900"/>
</dbReference>
<dbReference type="HOGENOM" id="CLU_1263468_0_0_1"/>
<dbReference type="Proteomes" id="UP000008827">
    <property type="component" value="Chromosome 3"/>
</dbReference>
<dbReference type="EMBL" id="CM000836">
    <property type="protein sequence ID" value="KRH66452.1"/>
    <property type="molecule type" value="Genomic_DNA"/>
</dbReference>
<gene>
    <name evidence="3" type="primary">LOC100785599</name>
    <name evidence="2" type="ORF">GLYMA_03G107900</name>
</gene>
<evidence type="ECO:0000313" key="2">
    <source>
        <dbReference type="EMBL" id="KRH66452.1"/>
    </source>
</evidence>
<feature type="transmembrane region" description="Helical" evidence="1">
    <location>
        <begin position="159"/>
        <end position="177"/>
    </location>
</feature>
<dbReference type="EnsemblPlants" id="KRH66452">
    <property type="protein sequence ID" value="KRH66452"/>
    <property type="gene ID" value="GLYMA_03G107900"/>
</dbReference>
<keyword evidence="1" id="KW-1133">Transmembrane helix</keyword>
<reference evidence="2 3" key="1">
    <citation type="journal article" date="2010" name="Nature">
        <title>Genome sequence of the palaeopolyploid soybean.</title>
        <authorList>
            <person name="Schmutz J."/>
            <person name="Cannon S.B."/>
            <person name="Schlueter J."/>
            <person name="Ma J."/>
            <person name="Mitros T."/>
            <person name="Nelson W."/>
            <person name="Hyten D.L."/>
            <person name="Song Q."/>
            <person name="Thelen J.J."/>
            <person name="Cheng J."/>
            <person name="Xu D."/>
            <person name="Hellsten U."/>
            <person name="May G.D."/>
            <person name="Yu Y."/>
            <person name="Sakurai T."/>
            <person name="Umezawa T."/>
            <person name="Bhattacharyya M.K."/>
            <person name="Sandhu D."/>
            <person name="Valliyodan B."/>
            <person name="Lindquist E."/>
            <person name="Peto M."/>
            <person name="Grant D."/>
            <person name="Shu S."/>
            <person name="Goodstein D."/>
            <person name="Barry K."/>
            <person name="Futrell-Griggs M."/>
            <person name="Abernathy B."/>
            <person name="Du J."/>
            <person name="Tian Z."/>
            <person name="Zhu L."/>
            <person name="Gill N."/>
            <person name="Joshi T."/>
            <person name="Libault M."/>
            <person name="Sethuraman A."/>
            <person name="Zhang X.-C."/>
            <person name="Shinozaki K."/>
            <person name="Nguyen H.T."/>
            <person name="Wing R.A."/>
            <person name="Cregan P."/>
            <person name="Specht J."/>
            <person name="Grimwood J."/>
            <person name="Rokhsar D."/>
            <person name="Stacey G."/>
            <person name="Shoemaker R.C."/>
            <person name="Jackson S.A."/>
        </authorList>
    </citation>
    <scope>NUCLEOTIDE SEQUENCE [LARGE SCALE GENOMIC DNA]</scope>
    <source>
        <strain evidence="3">cv. Williams 82</strain>
        <tissue evidence="2">Callus</tissue>
    </source>
</reference>
<dbReference type="OMA" id="GRCASWW"/>
<evidence type="ECO:0000256" key="1">
    <source>
        <dbReference type="SAM" id="Phobius"/>
    </source>
</evidence>
<sequence>MHAFFYTTCIKTRLIDSRDFGLTFNFRCSKTRFHIEFRHQHHDSIGKNCLRCVLVSDFHISSSWSKIYRARELDSCAGNYYQIMSVPNSSCFELTNLFAKILNQRQNIHEKEEQGDDEKGKLVSLGQMNSLSVKEDSRTSKNISSEGERRTPEIMGRCASWWATFTFFVCLCSLKFSKPLLQPQGPNSLWLAILGMFSFTVFVSAASVMVVVEAQFTRMQITVMLSAFLALLLA</sequence>
<keyword evidence="4" id="KW-1185">Reference proteome</keyword>
<organism evidence="3">
    <name type="scientific">Glycine max</name>
    <name type="common">Soybean</name>
    <name type="synonym">Glycine hispida</name>
    <dbReference type="NCBI Taxonomy" id="3847"/>
    <lineage>
        <taxon>Eukaryota</taxon>
        <taxon>Viridiplantae</taxon>
        <taxon>Streptophyta</taxon>
        <taxon>Embryophyta</taxon>
        <taxon>Tracheophyta</taxon>
        <taxon>Spermatophyta</taxon>
        <taxon>Magnoliopsida</taxon>
        <taxon>eudicotyledons</taxon>
        <taxon>Gunneridae</taxon>
        <taxon>Pentapetalae</taxon>
        <taxon>rosids</taxon>
        <taxon>fabids</taxon>
        <taxon>Fabales</taxon>
        <taxon>Fabaceae</taxon>
        <taxon>Papilionoideae</taxon>
        <taxon>50 kb inversion clade</taxon>
        <taxon>NPAAA clade</taxon>
        <taxon>indigoferoid/millettioid clade</taxon>
        <taxon>Phaseoleae</taxon>
        <taxon>Glycine</taxon>
        <taxon>Glycine subgen. Soja</taxon>
    </lineage>
</organism>
<reference evidence="2" key="3">
    <citation type="submission" date="2018-07" db="EMBL/GenBank/DDBJ databases">
        <title>WGS assembly of Glycine max.</title>
        <authorList>
            <person name="Schmutz J."/>
            <person name="Cannon S."/>
            <person name="Schlueter J."/>
            <person name="Ma J."/>
            <person name="Mitros T."/>
            <person name="Nelson W."/>
            <person name="Hyten D."/>
            <person name="Song Q."/>
            <person name="Thelen J."/>
            <person name="Cheng J."/>
            <person name="Xu D."/>
            <person name="Hellsten U."/>
            <person name="May G."/>
            <person name="Yu Y."/>
            <person name="Sakurai T."/>
            <person name="Umezawa T."/>
            <person name="Bhattacharyya M."/>
            <person name="Sandhu D."/>
            <person name="Valliyodan B."/>
            <person name="Lindquist E."/>
            <person name="Peto M."/>
            <person name="Grant D."/>
            <person name="Shu S."/>
            <person name="Goodstein D."/>
            <person name="Barry K."/>
            <person name="Futrell-Griggs M."/>
            <person name="Abernathy B."/>
            <person name="Du J."/>
            <person name="Tian Z."/>
            <person name="Zhu L."/>
            <person name="Gill N."/>
            <person name="Joshi T."/>
            <person name="Libault M."/>
            <person name="Sethuraman A."/>
            <person name="Zhang X."/>
            <person name="Shinozaki K."/>
            <person name="Nguyen H."/>
            <person name="Wing R."/>
            <person name="Cregan P."/>
            <person name="Specht J."/>
            <person name="Grimwood J."/>
            <person name="Rokhsar D."/>
            <person name="Stacey G."/>
            <person name="Shoemaker R."/>
            <person name="Jackson S."/>
        </authorList>
    </citation>
    <scope>NUCLEOTIDE SEQUENCE</scope>
    <source>
        <tissue evidence="2">Callus</tissue>
    </source>
</reference>
<dbReference type="AlphaFoldDB" id="K7KEB3"/>
<evidence type="ECO:0000313" key="3">
    <source>
        <dbReference type="EnsemblPlants" id="KRH66452"/>
    </source>
</evidence>
<name>K7KEB3_SOYBN</name>
<accession>K7KEB3</accession>
<keyword evidence="1" id="KW-0812">Transmembrane</keyword>